<dbReference type="PROSITE" id="PS51387">
    <property type="entry name" value="FAD_PCMH"/>
    <property type="match status" value="1"/>
</dbReference>
<evidence type="ECO:0000256" key="1">
    <source>
        <dbReference type="ARBA" id="ARBA00005466"/>
    </source>
</evidence>
<dbReference type="Proteomes" id="UP001221757">
    <property type="component" value="Unassembled WGS sequence"/>
</dbReference>
<comment type="similarity">
    <text evidence="1">Belongs to the oxygen-dependent FAD-linked oxidoreductase family.</text>
</comment>
<dbReference type="InterPro" id="IPR006094">
    <property type="entry name" value="Oxid_FAD_bind_N"/>
</dbReference>
<comment type="caution">
    <text evidence="6">The sequence shown here is derived from an EMBL/GenBank/DDBJ whole genome shotgun (WGS) entry which is preliminary data.</text>
</comment>
<evidence type="ECO:0000256" key="4">
    <source>
        <dbReference type="ARBA" id="ARBA00023002"/>
    </source>
</evidence>
<proteinExistence type="inferred from homology"/>
<keyword evidence="3" id="KW-0274">FAD</keyword>
<dbReference type="EMBL" id="JARKIE010000311">
    <property type="protein sequence ID" value="KAJ7655405.1"/>
    <property type="molecule type" value="Genomic_DNA"/>
</dbReference>
<dbReference type="PANTHER" id="PTHR42973">
    <property type="entry name" value="BINDING OXIDOREDUCTASE, PUTATIVE (AFU_ORTHOLOGUE AFUA_1G17690)-RELATED"/>
    <property type="match status" value="1"/>
</dbReference>
<dbReference type="PANTHER" id="PTHR42973:SF7">
    <property type="entry name" value="FAD-BINDING PCMH-TYPE DOMAIN-CONTAINING PROTEIN"/>
    <property type="match status" value="1"/>
</dbReference>
<sequence length="442" mass="48050">MFSDLLRTFHCSAAFKDLQPSSLTVDRRHSDGYVAPTIQYLTLKSSRALPGFSDIDLNVPGAIVQPATEEDVIATVKLAAQHNVAFVPKSGGHTLWSTIGTEGFIVDLSLFKRLSVDKSTGQITLLSGVLPKEANNAAFKNGLCLRTHALLSLGLCFTRRSVFSTRFANPAGVIPMALGGGLNGLPSHCGCTSDNIVSARVVTADWTLLTFFGLVTERTLQGHPLSVLGTDDGTICTGSILFPANRLTEVIAAMELIINETTAPSSGFFIFTTSPPNSETLILVLPFDLGPASAFYKPPLDLNLLINDLKNVTFNRKNDSVESFCGKGGLERFAATTFKLEMWPRILEYFEELKTKCPDAAATVYAFEWDSYVPKNKRPAKDTAFSRKDIRIWVASRFSFVQIHCSYGYIGDAVVVMGVYQAFSRSSLLAAHAAHDLDSEIG</sequence>
<accession>A0AAD7CPL2</accession>
<dbReference type="InterPro" id="IPR050416">
    <property type="entry name" value="FAD-linked_Oxidoreductase"/>
</dbReference>
<dbReference type="InterPro" id="IPR016169">
    <property type="entry name" value="FAD-bd_PCMH_sub2"/>
</dbReference>
<evidence type="ECO:0000256" key="2">
    <source>
        <dbReference type="ARBA" id="ARBA00022630"/>
    </source>
</evidence>
<feature type="domain" description="FAD-binding PCMH-type" evidence="5">
    <location>
        <begin position="56"/>
        <end position="261"/>
    </location>
</feature>
<dbReference type="GO" id="GO:0016491">
    <property type="term" value="F:oxidoreductase activity"/>
    <property type="evidence" value="ECO:0007669"/>
    <property type="project" value="UniProtKB-KW"/>
</dbReference>
<dbReference type="Gene3D" id="3.30.465.10">
    <property type="match status" value="1"/>
</dbReference>
<evidence type="ECO:0000313" key="6">
    <source>
        <dbReference type="EMBL" id="KAJ7655405.1"/>
    </source>
</evidence>
<dbReference type="InterPro" id="IPR016166">
    <property type="entry name" value="FAD-bd_PCMH"/>
</dbReference>
<name>A0AAD7CPL2_MYCRO</name>
<gene>
    <name evidence="6" type="ORF">B0H17DRAFT_1214041</name>
</gene>
<dbReference type="InterPro" id="IPR036318">
    <property type="entry name" value="FAD-bd_PCMH-like_sf"/>
</dbReference>
<organism evidence="6 7">
    <name type="scientific">Mycena rosella</name>
    <name type="common">Pink bonnet</name>
    <name type="synonym">Agaricus rosellus</name>
    <dbReference type="NCBI Taxonomy" id="1033263"/>
    <lineage>
        <taxon>Eukaryota</taxon>
        <taxon>Fungi</taxon>
        <taxon>Dikarya</taxon>
        <taxon>Basidiomycota</taxon>
        <taxon>Agaricomycotina</taxon>
        <taxon>Agaricomycetes</taxon>
        <taxon>Agaricomycetidae</taxon>
        <taxon>Agaricales</taxon>
        <taxon>Marasmiineae</taxon>
        <taxon>Mycenaceae</taxon>
        <taxon>Mycena</taxon>
    </lineage>
</organism>
<dbReference type="AlphaFoldDB" id="A0AAD7CPL2"/>
<dbReference type="Pfam" id="PF01565">
    <property type="entry name" value="FAD_binding_4"/>
    <property type="match status" value="1"/>
</dbReference>
<evidence type="ECO:0000256" key="3">
    <source>
        <dbReference type="ARBA" id="ARBA00022827"/>
    </source>
</evidence>
<keyword evidence="4" id="KW-0560">Oxidoreductase</keyword>
<protein>
    <recommendedName>
        <fullName evidence="5">FAD-binding PCMH-type domain-containing protein</fullName>
    </recommendedName>
</protein>
<evidence type="ECO:0000313" key="7">
    <source>
        <dbReference type="Proteomes" id="UP001221757"/>
    </source>
</evidence>
<keyword evidence="2" id="KW-0285">Flavoprotein</keyword>
<dbReference type="SUPFAM" id="SSF56176">
    <property type="entry name" value="FAD-binding/transporter-associated domain-like"/>
    <property type="match status" value="1"/>
</dbReference>
<reference evidence="6" key="1">
    <citation type="submission" date="2023-03" db="EMBL/GenBank/DDBJ databases">
        <title>Massive genome expansion in bonnet fungi (Mycena s.s.) driven by repeated elements and novel gene families across ecological guilds.</title>
        <authorList>
            <consortium name="Lawrence Berkeley National Laboratory"/>
            <person name="Harder C.B."/>
            <person name="Miyauchi S."/>
            <person name="Viragh M."/>
            <person name="Kuo A."/>
            <person name="Thoen E."/>
            <person name="Andreopoulos B."/>
            <person name="Lu D."/>
            <person name="Skrede I."/>
            <person name="Drula E."/>
            <person name="Henrissat B."/>
            <person name="Morin E."/>
            <person name="Kohler A."/>
            <person name="Barry K."/>
            <person name="LaButti K."/>
            <person name="Morin E."/>
            <person name="Salamov A."/>
            <person name="Lipzen A."/>
            <person name="Mereny Z."/>
            <person name="Hegedus B."/>
            <person name="Baldrian P."/>
            <person name="Stursova M."/>
            <person name="Weitz H."/>
            <person name="Taylor A."/>
            <person name="Grigoriev I.V."/>
            <person name="Nagy L.G."/>
            <person name="Martin F."/>
            <person name="Kauserud H."/>
        </authorList>
    </citation>
    <scope>NUCLEOTIDE SEQUENCE</scope>
    <source>
        <strain evidence="6">CBHHK067</strain>
    </source>
</reference>
<evidence type="ECO:0000259" key="5">
    <source>
        <dbReference type="PROSITE" id="PS51387"/>
    </source>
</evidence>
<dbReference type="GO" id="GO:0071949">
    <property type="term" value="F:FAD binding"/>
    <property type="evidence" value="ECO:0007669"/>
    <property type="project" value="InterPro"/>
</dbReference>
<keyword evidence="7" id="KW-1185">Reference proteome</keyword>